<dbReference type="OrthoDB" id="980645at2"/>
<reference evidence="1 2" key="1">
    <citation type="submission" date="2017-12" db="EMBL/GenBank/DDBJ databases">
        <title>Genomic Encyclopedia of Type Strains, Phase III (KMG-III): the genomes of soil and plant-associated and newly described type strains.</title>
        <authorList>
            <person name="Whitman W."/>
        </authorList>
    </citation>
    <scope>NUCLEOTIDE SEQUENCE [LARGE SCALE GENOMIC DNA]</scope>
    <source>
        <strain evidence="1 2">LP43</strain>
    </source>
</reference>
<organism evidence="1 2">
    <name type="scientific">Pontibacter ramchanderi</name>
    <dbReference type="NCBI Taxonomy" id="1179743"/>
    <lineage>
        <taxon>Bacteria</taxon>
        <taxon>Pseudomonadati</taxon>
        <taxon>Bacteroidota</taxon>
        <taxon>Cytophagia</taxon>
        <taxon>Cytophagales</taxon>
        <taxon>Hymenobacteraceae</taxon>
        <taxon>Pontibacter</taxon>
    </lineage>
</organism>
<protein>
    <submittedName>
        <fullName evidence="1">Uncharacterized protein</fullName>
    </submittedName>
</protein>
<keyword evidence="2" id="KW-1185">Reference proteome</keyword>
<dbReference type="AlphaFoldDB" id="A0A2N3U9J3"/>
<dbReference type="EMBL" id="PJMU01000003">
    <property type="protein sequence ID" value="PKV63417.1"/>
    <property type="molecule type" value="Genomic_DNA"/>
</dbReference>
<comment type="caution">
    <text evidence="1">The sequence shown here is derived from an EMBL/GenBank/DDBJ whole genome shotgun (WGS) entry which is preliminary data.</text>
</comment>
<evidence type="ECO:0000313" key="1">
    <source>
        <dbReference type="EMBL" id="PKV63417.1"/>
    </source>
</evidence>
<dbReference type="Proteomes" id="UP000233782">
    <property type="component" value="Unassembled WGS sequence"/>
</dbReference>
<sequence>MRRYIATILFALMMLQVLYQGIVFSSYFANKAYIAAVLCVNKDKPQLQCEGKCYLKKQLSKTDTPESNSAGLTLKLETSPFTAPLFAVQKVMAFFSTTTGYGTFQESSYRYSYHPACFHPPQV</sequence>
<name>A0A2N3U9J3_9BACT</name>
<gene>
    <name evidence="1" type="ORF">BD749_3260</name>
</gene>
<evidence type="ECO:0000313" key="2">
    <source>
        <dbReference type="Proteomes" id="UP000233782"/>
    </source>
</evidence>
<accession>A0A2N3U9J3</accession>
<dbReference type="RefSeq" id="WP_101446188.1">
    <property type="nucleotide sequence ID" value="NZ_PJMU01000003.1"/>
</dbReference>
<proteinExistence type="predicted"/>